<evidence type="ECO:0000256" key="1">
    <source>
        <dbReference type="SAM" id="Phobius"/>
    </source>
</evidence>
<name>A0A9D1E244_9BACT</name>
<dbReference type="Proteomes" id="UP000886744">
    <property type="component" value="Unassembled WGS sequence"/>
</dbReference>
<evidence type="ECO:0008006" key="4">
    <source>
        <dbReference type="Google" id="ProtNLM"/>
    </source>
</evidence>
<reference evidence="2" key="1">
    <citation type="submission" date="2020-10" db="EMBL/GenBank/DDBJ databases">
        <authorList>
            <person name="Gilroy R."/>
        </authorList>
    </citation>
    <scope>NUCLEOTIDE SEQUENCE</scope>
    <source>
        <strain evidence="2">ChiHjej13B12-12457</strain>
    </source>
</reference>
<dbReference type="AlphaFoldDB" id="A0A9D1E244"/>
<reference evidence="2" key="2">
    <citation type="journal article" date="2021" name="PeerJ">
        <title>Extensive microbial diversity within the chicken gut microbiome revealed by metagenomics and culture.</title>
        <authorList>
            <person name="Gilroy R."/>
            <person name="Ravi A."/>
            <person name="Getino M."/>
            <person name="Pursley I."/>
            <person name="Horton D.L."/>
            <person name="Alikhan N.F."/>
            <person name="Baker D."/>
            <person name="Gharbi K."/>
            <person name="Hall N."/>
            <person name="Watson M."/>
            <person name="Adriaenssens E.M."/>
            <person name="Foster-Nyarko E."/>
            <person name="Jarju S."/>
            <person name="Secka A."/>
            <person name="Antonio M."/>
            <person name="Oren A."/>
            <person name="Chaudhuri R.R."/>
            <person name="La Ragione R."/>
            <person name="Hildebrand F."/>
            <person name="Pallen M.J."/>
        </authorList>
    </citation>
    <scope>NUCLEOTIDE SEQUENCE</scope>
    <source>
        <strain evidence="2">ChiHjej13B12-12457</strain>
    </source>
</reference>
<protein>
    <recommendedName>
        <fullName evidence="4">Chemotaxis methyl-accepting receptor HlyB-like 4HB MCP domain-containing protein</fullName>
    </recommendedName>
</protein>
<accession>A0A9D1E244</accession>
<keyword evidence="1" id="KW-0472">Membrane</keyword>
<keyword evidence="1" id="KW-0812">Transmembrane</keyword>
<feature type="transmembrane region" description="Helical" evidence="1">
    <location>
        <begin position="186"/>
        <end position="208"/>
    </location>
</feature>
<sequence length="265" mass="30461">MPVFNKIKLGVRSKIFTASLVIALMLLLSGALAFFELGRMSRYISDFISNSILSVDLTRNLLNTSERYHSDLFRQIGGDGLLAQPETIPAEEFEAGMERLYKVLASDSERQMADSVRYAYSAYMQVAREIESVWLRPQEERTDWYFNRLQTVYTKLRGYLQRLSDTSQSAITDSYNSLQDSYYRSIMPGVIASAASIVLIILFVYFLNHYVVHPMLRMSRGLSDYRRTGKTYSVTFDYGGDQIQAMNEDIKEIIDENKSFKKRGV</sequence>
<evidence type="ECO:0000313" key="2">
    <source>
        <dbReference type="EMBL" id="HIR63252.1"/>
    </source>
</evidence>
<comment type="caution">
    <text evidence="2">The sequence shown here is derived from an EMBL/GenBank/DDBJ whole genome shotgun (WGS) entry which is preliminary data.</text>
</comment>
<gene>
    <name evidence="2" type="ORF">IAC94_07005</name>
</gene>
<dbReference type="EMBL" id="DVHI01000084">
    <property type="protein sequence ID" value="HIR63252.1"/>
    <property type="molecule type" value="Genomic_DNA"/>
</dbReference>
<keyword evidence="1" id="KW-1133">Transmembrane helix</keyword>
<organism evidence="2 3">
    <name type="scientific">Candidatus Coprenecus avistercoris</name>
    <dbReference type="NCBI Taxonomy" id="2840730"/>
    <lineage>
        <taxon>Bacteria</taxon>
        <taxon>Pseudomonadati</taxon>
        <taxon>Bacteroidota</taxon>
        <taxon>Bacteroidia</taxon>
        <taxon>Bacteroidales</taxon>
        <taxon>Rikenellaceae</taxon>
        <taxon>Rikenellaceae incertae sedis</taxon>
        <taxon>Candidatus Coprenecus</taxon>
    </lineage>
</organism>
<proteinExistence type="predicted"/>
<evidence type="ECO:0000313" key="3">
    <source>
        <dbReference type="Proteomes" id="UP000886744"/>
    </source>
</evidence>